<sequence length="326" mass="36804">MGKENSLEQELSLKEDFFFQPIMSSGFREKTYKEKIVSIYHFLLSFIKSIYIFRQLKPNFIFCFGGYSSLGPGLASRVLRIPLFIHEQNSVAGSANKLLVHFARNGFEGFPQSFDKNNDKIHFVGNPVRAEITSFINSNNEETFNCEFKLLILGGSQGSSQLNGLVMEALKKVKEKENWNIIHQTGVSDKSKLEEFYKELKINYKVESFIENMGEVYNNSDLVISRAGAMTISELIATYTPSILLPLPWATDAHQALNAKYLEDLGAAKVITSEEENISELAFVLTKLAFDNEERLSMANSAKLAYLPDAAKVIFKKIDESLQDDT</sequence>
<dbReference type="GO" id="GO:0008360">
    <property type="term" value="P:regulation of cell shape"/>
    <property type="evidence" value="ECO:0007669"/>
    <property type="project" value="UniProtKB-KW"/>
</dbReference>
<evidence type="ECO:0000256" key="2">
    <source>
        <dbReference type="ARBA" id="ARBA00022618"/>
    </source>
</evidence>
<dbReference type="Pfam" id="PF04101">
    <property type="entry name" value="Glyco_tran_28_C"/>
    <property type="match status" value="1"/>
</dbReference>
<evidence type="ECO:0000256" key="1">
    <source>
        <dbReference type="ARBA" id="ARBA00022475"/>
    </source>
</evidence>
<dbReference type="AlphaFoldDB" id="A0A381R4P0"/>
<dbReference type="Pfam" id="PF03033">
    <property type="entry name" value="Glyco_transf_28"/>
    <property type="match status" value="1"/>
</dbReference>
<keyword evidence="9" id="KW-0961">Cell wall biogenesis/degradation</keyword>
<dbReference type="GO" id="GO:0009252">
    <property type="term" value="P:peptidoglycan biosynthetic process"/>
    <property type="evidence" value="ECO:0007669"/>
    <property type="project" value="UniProtKB-KW"/>
</dbReference>
<evidence type="ECO:0000256" key="7">
    <source>
        <dbReference type="ARBA" id="ARBA00023136"/>
    </source>
</evidence>
<dbReference type="SUPFAM" id="SSF53756">
    <property type="entry name" value="UDP-Glycosyltransferase/glycogen phosphorylase"/>
    <property type="match status" value="1"/>
</dbReference>
<dbReference type="Gene3D" id="3.40.50.2000">
    <property type="entry name" value="Glycogen Phosphorylase B"/>
    <property type="match status" value="2"/>
</dbReference>
<keyword evidence="7" id="KW-0472">Membrane</keyword>
<keyword evidence="2" id="KW-0132">Cell division</keyword>
<evidence type="ECO:0000313" key="12">
    <source>
        <dbReference type="EMBL" id="SUZ85759.1"/>
    </source>
</evidence>
<evidence type="ECO:0000256" key="5">
    <source>
        <dbReference type="ARBA" id="ARBA00022960"/>
    </source>
</evidence>
<keyword evidence="1" id="KW-1003">Cell membrane</keyword>
<evidence type="ECO:0000256" key="9">
    <source>
        <dbReference type="ARBA" id="ARBA00023316"/>
    </source>
</evidence>
<evidence type="ECO:0000259" key="11">
    <source>
        <dbReference type="Pfam" id="PF04101"/>
    </source>
</evidence>
<dbReference type="InterPro" id="IPR006009">
    <property type="entry name" value="GlcNAc_MurG"/>
</dbReference>
<evidence type="ECO:0000256" key="8">
    <source>
        <dbReference type="ARBA" id="ARBA00023306"/>
    </source>
</evidence>
<dbReference type="EMBL" id="UINC01001649">
    <property type="protein sequence ID" value="SUZ85759.1"/>
    <property type="molecule type" value="Genomic_DNA"/>
</dbReference>
<gene>
    <name evidence="12" type="ORF">METZ01_LOCUS38613</name>
</gene>
<keyword evidence="6" id="KW-0573">Peptidoglycan synthesis</keyword>
<keyword evidence="4" id="KW-0808">Transferase</keyword>
<dbReference type="CDD" id="cd03785">
    <property type="entry name" value="GT28_MurG"/>
    <property type="match status" value="1"/>
</dbReference>
<evidence type="ECO:0000256" key="6">
    <source>
        <dbReference type="ARBA" id="ARBA00022984"/>
    </source>
</evidence>
<evidence type="ECO:0008006" key="13">
    <source>
        <dbReference type="Google" id="ProtNLM"/>
    </source>
</evidence>
<feature type="domain" description="Glycosyltransferase family 28 N-terminal" evidence="10">
    <location>
        <begin position="1"/>
        <end position="105"/>
    </location>
</feature>
<dbReference type="NCBIfam" id="TIGR01133">
    <property type="entry name" value="murG"/>
    <property type="match status" value="1"/>
</dbReference>
<dbReference type="GO" id="GO:0050511">
    <property type="term" value="F:undecaprenyldiphospho-muramoylpentapeptide beta-N-acetylglucosaminyltransferase activity"/>
    <property type="evidence" value="ECO:0007669"/>
    <property type="project" value="InterPro"/>
</dbReference>
<feature type="domain" description="Glycosyl transferase family 28 C-terminal" evidence="11">
    <location>
        <begin position="150"/>
        <end position="312"/>
    </location>
</feature>
<dbReference type="GO" id="GO:0071555">
    <property type="term" value="P:cell wall organization"/>
    <property type="evidence" value="ECO:0007669"/>
    <property type="project" value="UniProtKB-KW"/>
</dbReference>
<evidence type="ECO:0000259" key="10">
    <source>
        <dbReference type="Pfam" id="PF03033"/>
    </source>
</evidence>
<accession>A0A381R4P0</accession>
<keyword evidence="3" id="KW-0328">Glycosyltransferase</keyword>
<organism evidence="12">
    <name type="scientific">marine metagenome</name>
    <dbReference type="NCBI Taxonomy" id="408172"/>
    <lineage>
        <taxon>unclassified sequences</taxon>
        <taxon>metagenomes</taxon>
        <taxon>ecological metagenomes</taxon>
    </lineage>
</organism>
<keyword evidence="8" id="KW-0131">Cell cycle</keyword>
<name>A0A381R4P0_9ZZZZ</name>
<dbReference type="InterPro" id="IPR007235">
    <property type="entry name" value="Glyco_trans_28_C"/>
</dbReference>
<protein>
    <recommendedName>
        <fullName evidence="13">Glycosyl transferase family 28 C-terminal domain-containing protein</fullName>
    </recommendedName>
</protein>
<reference evidence="12" key="1">
    <citation type="submission" date="2018-05" db="EMBL/GenBank/DDBJ databases">
        <authorList>
            <person name="Lanie J.A."/>
            <person name="Ng W.-L."/>
            <person name="Kazmierczak K.M."/>
            <person name="Andrzejewski T.M."/>
            <person name="Davidsen T.M."/>
            <person name="Wayne K.J."/>
            <person name="Tettelin H."/>
            <person name="Glass J.I."/>
            <person name="Rusch D."/>
            <person name="Podicherti R."/>
            <person name="Tsui H.-C.T."/>
            <person name="Winkler M.E."/>
        </authorList>
    </citation>
    <scope>NUCLEOTIDE SEQUENCE</scope>
</reference>
<proteinExistence type="predicted"/>
<dbReference type="GO" id="GO:0005975">
    <property type="term" value="P:carbohydrate metabolic process"/>
    <property type="evidence" value="ECO:0007669"/>
    <property type="project" value="InterPro"/>
</dbReference>
<evidence type="ECO:0000256" key="3">
    <source>
        <dbReference type="ARBA" id="ARBA00022676"/>
    </source>
</evidence>
<dbReference type="PANTHER" id="PTHR21015">
    <property type="entry name" value="UDP-N-ACETYLGLUCOSAMINE--N-ACETYLMURAMYL-(PENTAPEPTIDE) PYROPHOSPHORYL-UNDECAPRENOL N-ACETYLGLUCOSAMINE TRANSFERASE 1"/>
    <property type="match status" value="1"/>
</dbReference>
<dbReference type="PANTHER" id="PTHR21015:SF22">
    <property type="entry name" value="GLYCOSYLTRANSFERASE"/>
    <property type="match status" value="1"/>
</dbReference>
<dbReference type="GO" id="GO:0051301">
    <property type="term" value="P:cell division"/>
    <property type="evidence" value="ECO:0007669"/>
    <property type="project" value="UniProtKB-KW"/>
</dbReference>
<dbReference type="InterPro" id="IPR004276">
    <property type="entry name" value="GlycoTrans_28_N"/>
</dbReference>
<keyword evidence="5" id="KW-0133">Cell shape</keyword>
<evidence type="ECO:0000256" key="4">
    <source>
        <dbReference type="ARBA" id="ARBA00022679"/>
    </source>
</evidence>